<dbReference type="Proteomes" id="UP000279833">
    <property type="component" value="Unassembled WGS sequence"/>
</dbReference>
<evidence type="ECO:0000313" key="3">
    <source>
        <dbReference type="WBParaSite" id="SCUD_0001931401-mRNA-1"/>
    </source>
</evidence>
<protein>
    <submittedName>
        <fullName evidence="3">Fibronectin type-III domain-containing protein</fullName>
    </submittedName>
</protein>
<reference evidence="1 2" key="2">
    <citation type="submission" date="2018-11" db="EMBL/GenBank/DDBJ databases">
        <authorList>
            <consortium name="Pathogen Informatics"/>
        </authorList>
    </citation>
    <scope>NUCLEOTIDE SEQUENCE [LARGE SCALE GENOMIC DNA]</scope>
    <source>
        <strain evidence="1">Dakar</strain>
        <strain evidence="2">Dakar, Senegal</strain>
    </source>
</reference>
<sequence>MFGMNANYLDPFTAIPSTNTLRVIQEQTKSLSFEWKPMKHDSFIYVYLKQPANLLGSTTKYIYAGDIGNLPIIGKPCEATNYEASGYYSWSEMDWWFSTYYIEYERVPRIENVRIQKQSDSSSRITLERENSPCEVDSTVIFRGHSKNKLKMFIMPQNQVEYYMNHTEVKERSTEVFILFNRRGDRFSLPTIGNIFTCLSLFAKLFDIQGLMEKMMRIFESSVLTFHSHTIQDNYKSCHIVTTCIM</sequence>
<organism evidence="3">
    <name type="scientific">Schistosoma curassoni</name>
    <dbReference type="NCBI Taxonomy" id="6186"/>
    <lineage>
        <taxon>Eukaryota</taxon>
        <taxon>Metazoa</taxon>
        <taxon>Spiralia</taxon>
        <taxon>Lophotrochozoa</taxon>
        <taxon>Platyhelminthes</taxon>
        <taxon>Trematoda</taxon>
        <taxon>Digenea</taxon>
        <taxon>Strigeidida</taxon>
        <taxon>Schistosomatoidea</taxon>
        <taxon>Schistosomatidae</taxon>
        <taxon>Schistosoma</taxon>
    </lineage>
</organism>
<name>A0A183KW67_9TREM</name>
<dbReference type="AlphaFoldDB" id="A0A183KW67"/>
<reference evidence="3" key="1">
    <citation type="submission" date="2016-06" db="UniProtKB">
        <authorList>
            <consortium name="WormBaseParasite"/>
        </authorList>
    </citation>
    <scope>IDENTIFICATION</scope>
</reference>
<dbReference type="WBParaSite" id="SCUD_0001931401-mRNA-1">
    <property type="protein sequence ID" value="SCUD_0001931401-mRNA-1"/>
    <property type="gene ID" value="SCUD_0001931401"/>
</dbReference>
<accession>A0A183KW67</accession>
<keyword evidence="2" id="KW-1185">Reference proteome</keyword>
<gene>
    <name evidence="1" type="ORF">SCUD_LOCUS19312</name>
</gene>
<evidence type="ECO:0000313" key="2">
    <source>
        <dbReference type="Proteomes" id="UP000279833"/>
    </source>
</evidence>
<proteinExistence type="predicted"/>
<dbReference type="EMBL" id="UZAK01042297">
    <property type="protein sequence ID" value="VDP68735.1"/>
    <property type="molecule type" value="Genomic_DNA"/>
</dbReference>
<evidence type="ECO:0000313" key="1">
    <source>
        <dbReference type="EMBL" id="VDP68735.1"/>
    </source>
</evidence>